<dbReference type="AlphaFoldDB" id="A0A9D4IH40"/>
<evidence type="ECO:0000313" key="4">
    <source>
        <dbReference type="Proteomes" id="UP000828390"/>
    </source>
</evidence>
<accession>A0A9D4IH40</accession>
<feature type="region of interest" description="Disordered" evidence="1">
    <location>
        <begin position="1"/>
        <end position="43"/>
    </location>
</feature>
<dbReference type="PROSITE" id="PS50853">
    <property type="entry name" value="FN3"/>
    <property type="match status" value="1"/>
</dbReference>
<sequence>MEDRNEQSNSALQNHDNLDSDESFESLSRGITDGLDASGNANNYTSVSVKRPRLLDLSDDETSTELGSISNENRSNEITVEQRSLQDAFTCAEIQNVGNLGDSKRALSCEPCEIQGKTSQASTFCPSCEKEMLCEICSTIHRVLPITKSHDLLVISEHPAYKQMENVDIPSCGLCLLQNVGNEASVQCMQCETFLCDACSKQHKAQKATRSHKLTSIVKTIDRSHVSCADHNDRELSQKNVVSPDTMKLKQPGRPEAFDITSDSLTLSWTKPALQADGDYFQIEYKELIQGSKWKTFTGEFTESTQILTNLKSETEFVFRVRALQCDGEGPYSEESAVVKTHISTASRLIGFSVRLDEETTSPIRYALPMCEVKEARNSRAKTRKF</sequence>
<dbReference type="Pfam" id="PF00041">
    <property type="entry name" value="fn3"/>
    <property type="match status" value="1"/>
</dbReference>
<keyword evidence="4" id="KW-1185">Reference proteome</keyword>
<dbReference type="PANTHER" id="PTHR25462:SF296">
    <property type="entry name" value="MEIOTIC P26, ISOFORM F"/>
    <property type="match status" value="1"/>
</dbReference>
<gene>
    <name evidence="3" type="ORF">DPMN_173620</name>
</gene>
<dbReference type="Proteomes" id="UP000828390">
    <property type="component" value="Unassembled WGS sequence"/>
</dbReference>
<dbReference type="InterPro" id="IPR036116">
    <property type="entry name" value="FN3_sf"/>
</dbReference>
<reference evidence="3" key="2">
    <citation type="submission" date="2020-11" db="EMBL/GenBank/DDBJ databases">
        <authorList>
            <person name="McCartney M.A."/>
            <person name="Auch B."/>
            <person name="Kono T."/>
            <person name="Mallez S."/>
            <person name="Becker A."/>
            <person name="Gohl D.M."/>
            <person name="Silverstein K.A.T."/>
            <person name="Koren S."/>
            <person name="Bechman K.B."/>
            <person name="Herman A."/>
            <person name="Abrahante J.E."/>
            <person name="Garbe J."/>
        </authorList>
    </citation>
    <scope>NUCLEOTIDE SEQUENCE</scope>
    <source>
        <strain evidence="3">Duluth1</strain>
        <tissue evidence="3">Whole animal</tissue>
    </source>
</reference>
<reference evidence="3" key="1">
    <citation type="journal article" date="2019" name="bioRxiv">
        <title>The Genome of the Zebra Mussel, Dreissena polymorpha: A Resource for Invasive Species Research.</title>
        <authorList>
            <person name="McCartney M.A."/>
            <person name="Auch B."/>
            <person name="Kono T."/>
            <person name="Mallez S."/>
            <person name="Zhang Y."/>
            <person name="Obille A."/>
            <person name="Becker A."/>
            <person name="Abrahante J.E."/>
            <person name="Garbe J."/>
            <person name="Badalamenti J.P."/>
            <person name="Herman A."/>
            <person name="Mangelson H."/>
            <person name="Liachko I."/>
            <person name="Sullivan S."/>
            <person name="Sone E.D."/>
            <person name="Koren S."/>
            <person name="Silverstein K.A.T."/>
            <person name="Beckman K.B."/>
            <person name="Gohl D.M."/>
        </authorList>
    </citation>
    <scope>NUCLEOTIDE SEQUENCE</scope>
    <source>
        <strain evidence="3">Duluth1</strain>
        <tissue evidence="3">Whole animal</tissue>
    </source>
</reference>
<dbReference type="PANTHER" id="PTHR25462">
    <property type="entry name" value="BONUS, ISOFORM C-RELATED"/>
    <property type="match status" value="1"/>
</dbReference>
<comment type="caution">
    <text evidence="3">The sequence shown here is derived from an EMBL/GenBank/DDBJ whole genome shotgun (WGS) entry which is preliminary data.</text>
</comment>
<evidence type="ECO:0000313" key="3">
    <source>
        <dbReference type="EMBL" id="KAH3772282.1"/>
    </source>
</evidence>
<feature type="region of interest" description="Disordered" evidence="1">
    <location>
        <begin position="55"/>
        <end position="74"/>
    </location>
</feature>
<feature type="domain" description="Fibronectin type-III" evidence="2">
    <location>
        <begin position="251"/>
        <end position="344"/>
    </location>
</feature>
<dbReference type="EMBL" id="JAIWYP010000009">
    <property type="protein sequence ID" value="KAH3772282.1"/>
    <property type="molecule type" value="Genomic_DNA"/>
</dbReference>
<dbReference type="Gene3D" id="3.30.160.60">
    <property type="entry name" value="Classic Zinc Finger"/>
    <property type="match status" value="1"/>
</dbReference>
<dbReference type="CDD" id="cd19757">
    <property type="entry name" value="Bbox1"/>
    <property type="match status" value="2"/>
</dbReference>
<dbReference type="Pfam" id="PF22586">
    <property type="entry name" value="ANCHR-like_BBOX"/>
    <property type="match status" value="1"/>
</dbReference>
<protein>
    <recommendedName>
        <fullName evidence="2">Fibronectin type-III domain-containing protein</fullName>
    </recommendedName>
</protein>
<dbReference type="Gene3D" id="2.60.40.10">
    <property type="entry name" value="Immunoglobulins"/>
    <property type="match status" value="1"/>
</dbReference>
<organism evidence="3 4">
    <name type="scientific">Dreissena polymorpha</name>
    <name type="common">Zebra mussel</name>
    <name type="synonym">Mytilus polymorpha</name>
    <dbReference type="NCBI Taxonomy" id="45954"/>
    <lineage>
        <taxon>Eukaryota</taxon>
        <taxon>Metazoa</taxon>
        <taxon>Spiralia</taxon>
        <taxon>Lophotrochozoa</taxon>
        <taxon>Mollusca</taxon>
        <taxon>Bivalvia</taxon>
        <taxon>Autobranchia</taxon>
        <taxon>Heteroconchia</taxon>
        <taxon>Euheterodonta</taxon>
        <taxon>Imparidentia</taxon>
        <taxon>Neoheterodontei</taxon>
        <taxon>Myida</taxon>
        <taxon>Dreissenoidea</taxon>
        <taxon>Dreissenidae</taxon>
        <taxon>Dreissena</taxon>
    </lineage>
</organism>
<evidence type="ECO:0000256" key="1">
    <source>
        <dbReference type="SAM" id="MobiDB-lite"/>
    </source>
</evidence>
<dbReference type="CDD" id="cd00063">
    <property type="entry name" value="FN3"/>
    <property type="match status" value="1"/>
</dbReference>
<dbReference type="SMART" id="SM00060">
    <property type="entry name" value="FN3"/>
    <property type="match status" value="1"/>
</dbReference>
<feature type="compositionally biased region" description="Polar residues" evidence="1">
    <location>
        <begin position="64"/>
        <end position="74"/>
    </location>
</feature>
<dbReference type="InterPro" id="IPR047153">
    <property type="entry name" value="TRIM45/56/19-like"/>
</dbReference>
<name>A0A9D4IH40_DREPO</name>
<proteinExistence type="predicted"/>
<evidence type="ECO:0000259" key="2">
    <source>
        <dbReference type="PROSITE" id="PS50853"/>
    </source>
</evidence>
<dbReference type="InterPro" id="IPR013783">
    <property type="entry name" value="Ig-like_fold"/>
</dbReference>
<dbReference type="SUPFAM" id="SSF49265">
    <property type="entry name" value="Fibronectin type III"/>
    <property type="match status" value="1"/>
</dbReference>
<dbReference type="InterPro" id="IPR003961">
    <property type="entry name" value="FN3_dom"/>
</dbReference>
<dbReference type="OrthoDB" id="10052517at2759"/>